<protein>
    <submittedName>
        <fullName evidence="4">Prenyltransferase/squalene oxidase repeat-containing protein</fullName>
    </submittedName>
</protein>
<feature type="region of interest" description="Disordered" evidence="2">
    <location>
        <begin position="395"/>
        <end position="418"/>
    </location>
</feature>
<name>A0AB39PMY5_9ACTN</name>
<dbReference type="InterPro" id="IPR032696">
    <property type="entry name" value="SQ_cyclase_C"/>
</dbReference>
<evidence type="ECO:0000256" key="1">
    <source>
        <dbReference type="ARBA" id="ARBA00022723"/>
    </source>
</evidence>
<dbReference type="AlphaFoldDB" id="A0AB39PMY5"/>
<proteinExistence type="predicted"/>
<dbReference type="InterPro" id="IPR008930">
    <property type="entry name" value="Terpenoid_cyclase/PrenylTrfase"/>
</dbReference>
<dbReference type="Gene3D" id="1.50.10.20">
    <property type="match status" value="1"/>
</dbReference>
<accession>A0AB39PMY5</accession>
<reference evidence="4" key="1">
    <citation type="submission" date="2024-07" db="EMBL/GenBank/DDBJ databases">
        <authorList>
            <person name="Yu S.T."/>
        </authorList>
    </citation>
    <scope>NUCLEOTIDE SEQUENCE</scope>
    <source>
        <strain evidence="4">R28</strain>
    </source>
</reference>
<dbReference type="GO" id="GO:0046872">
    <property type="term" value="F:metal ion binding"/>
    <property type="evidence" value="ECO:0007669"/>
    <property type="project" value="UniProtKB-KW"/>
</dbReference>
<feature type="domain" description="Squalene cyclase C-terminal" evidence="3">
    <location>
        <begin position="221"/>
        <end position="360"/>
    </location>
</feature>
<dbReference type="CDD" id="cd00688">
    <property type="entry name" value="ISOPREN_C2_like"/>
    <property type="match status" value="1"/>
</dbReference>
<dbReference type="EMBL" id="CP163439">
    <property type="protein sequence ID" value="XDQ31947.1"/>
    <property type="molecule type" value="Genomic_DNA"/>
</dbReference>
<gene>
    <name evidence="4" type="ORF">AB5J49_00420</name>
</gene>
<evidence type="ECO:0000256" key="2">
    <source>
        <dbReference type="SAM" id="MobiDB-lite"/>
    </source>
</evidence>
<dbReference type="Pfam" id="PF13243">
    <property type="entry name" value="SQHop_cyclase_C"/>
    <property type="match status" value="1"/>
</dbReference>
<keyword evidence="1" id="KW-0479">Metal-binding</keyword>
<dbReference type="RefSeq" id="WP_369166438.1">
    <property type="nucleotide sequence ID" value="NZ_CP163439.1"/>
</dbReference>
<organism evidence="4">
    <name type="scientific">Streptomyces sp. R28</name>
    <dbReference type="NCBI Taxonomy" id="3238628"/>
    <lineage>
        <taxon>Bacteria</taxon>
        <taxon>Bacillati</taxon>
        <taxon>Actinomycetota</taxon>
        <taxon>Actinomycetes</taxon>
        <taxon>Kitasatosporales</taxon>
        <taxon>Streptomycetaceae</taxon>
        <taxon>Streptomyces</taxon>
    </lineage>
</organism>
<evidence type="ECO:0000259" key="3">
    <source>
        <dbReference type="Pfam" id="PF13243"/>
    </source>
</evidence>
<evidence type="ECO:0000313" key="4">
    <source>
        <dbReference type="EMBL" id="XDQ31947.1"/>
    </source>
</evidence>
<sequence>MLSTLLSLTGVMPIETNTDAHTLRYQGYAAWTELSLCAIKILHGHARGGHAAVSTADRNYLAGRLESAGPDQVWEGNALAHLIALHALHTCQPDSPLLHNAIAALCRIRNNDGGLPFISGQEIFVTALAGKALAAAGAPQSLLIQMGDRISGLQQRDGGWGYTETTSQTDVDDTGVCVEFLRIADTARYRQVLARAEQYLGAMADPRGGFPTYLRGHQCEADMTAGAVTALSASWQDHAPLLDKCVEFLLSAQRDDGTFENSWTRSRSSAIHRILDALRHVPQAPADRSARIANATLASAGYLAKTQNPDGGWGYHPGKESDVVSTAHALPVIARTGDRHTLGRGLHYLLGHQNTDGGYTSAPDQFGPRPLPFDYPVLTDAHVLNAFTQLHDALRPPITTPKQPVPARPTGSIEEPAP</sequence>
<dbReference type="SUPFAM" id="SSF48239">
    <property type="entry name" value="Terpenoid cyclases/Protein prenyltransferases"/>
    <property type="match status" value="1"/>
</dbReference>